<evidence type="ECO:0000259" key="2">
    <source>
        <dbReference type="PROSITE" id="PS50011"/>
    </source>
</evidence>
<sequence length="718" mass="81284">MAYASDTAYPQRGAGRQENRLQPQEASPRTAGQKRPYSVAATEATVHEVPDEGYQNWLDDFQADYESFTDASFMDSDINVENIPTRLRRGFRMSATYTAGRQFLPLGTLTAILTPFVVDSVLQQFFSETPHDVEDMAAKIYVDGKPSTLKIMGILMLIDKLHLLPLFTKNNISDQKLPFQLRTLSSRATHAHKPFLLDRNKMPLHGLDKADWTYVEAESFIERQMAFCSPFFMIREDDGEVSHYKLPADSILPFLDLQDTTESRPRSGASGTVTRVRIEPSHLGCPKSTQKPKYLAIKRLHDHDNSVPHPTEVDALVRRVVIQGLAKKHITRLLFTFLHCGFYFMAFEWADGNLAEFWKKKPWRFQPSNFHDSLWFFTQCEGLAAGLRGIHNLRTSFRTGKDQIRQVLHDPHGRHSDIKPENILLYEDSDLKETGDGTGPAHDTRRLVIADLGCAQFHTPQTKSLVRISKVQGQTVSYSAPEVETVRLLGPRYDVWALGCVFLEHASVFIEENGEVVEKFSILRNKEDWDTHHSHEHRYTGNTFYIIRGFEDGEKADKFCKAETKATVTEWIARLMKHKNCSPAMREFLELIQGNMLVVETKTRFEAKDVHAALAKIRLQCAKQGESYACPSSSLNQGTTAASVADEELRGMFPDSEEVPDTTLRIPELHRESSSSSDRVPELTLSTDVDASVPLGYEEALERIASWERISKESNGGA</sequence>
<dbReference type="PANTHER" id="PTHR24359">
    <property type="entry name" value="SERINE/THREONINE-PROTEIN KINASE SBK1"/>
    <property type="match status" value="1"/>
</dbReference>
<dbReference type="Gene3D" id="1.10.510.10">
    <property type="entry name" value="Transferase(Phosphotransferase) domain 1"/>
    <property type="match status" value="1"/>
</dbReference>
<evidence type="ECO:0000256" key="1">
    <source>
        <dbReference type="SAM" id="MobiDB-lite"/>
    </source>
</evidence>
<dbReference type="PANTHER" id="PTHR24359:SF37">
    <property type="entry name" value="PROTEIN KINASE DOMAIN-CONTAINING PROTEIN"/>
    <property type="match status" value="1"/>
</dbReference>
<organism evidence="3 4">
    <name type="scientific">Plectosphaerella cucumerina</name>
    <dbReference type="NCBI Taxonomy" id="40658"/>
    <lineage>
        <taxon>Eukaryota</taxon>
        <taxon>Fungi</taxon>
        <taxon>Dikarya</taxon>
        <taxon>Ascomycota</taxon>
        <taxon>Pezizomycotina</taxon>
        <taxon>Sordariomycetes</taxon>
        <taxon>Hypocreomycetidae</taxon>
        <taxon>Glomerellales</taxon>
        <taxon>Plectosphaerellaceae</taxon>
        <taxon>Plectosphaerella</taxon>
    </lineage>
</organism>
<dbReference type="AlphaFoldDB" id="A0A8K0X401"/>
<dbReference type="SMART" id="SM00220">
    <property type="entry name" value="S_TKc"/>
    <property type="match status" value="1"/>
</dbReference>
<feature type="region of interest" description="Disordered" evidence="1">
    <location>
        <begin position="1"/>
        <end position="37"/>
    </location>
</feature>
<reference evidence="3" key="1">
    <citation type="journal article" date="2021" name="Nat. Commun.">
        <title>Genetic determinants of endophytism in the Arabidopsis root mycobiome.</title>
        <authorList>
            <person name="Mesny F."/>
            <person name="Miyauchi S."/>
            <person name="Thiergart T."/>
            <person name="Pickel B."/>
            <person name="Atanasova L."/>
            <person name="Karlsson M."/>
            <person name="Huettel B."/>
            <person name="Barry K.W."/>
            <person name="Haridas S."/>
            <person name="Chen C."/>
            <person name="Bauer D."/>
            <person name="Andreopoulos W."/>
            <person name="Pangilinan J."/>
            <person name="LaButti K."/>
            <person name="Riley R."/>
            <person name="Lipzen A."/>
            <person name="Clum A."/>
            <person name="Drula E."/>
            <person name="Henrissat B."/>
            <person name="Kohler A."/>
            <person name="Grigoriev I.V."/>
            <person name="Martin F.M."/>
            <person name="Hacquard S."/>
        </authorList>
    </citation>
    <scope>NUCLEOTIDE SEQUENCE</scope>
    <source>
        <strain evidence="3">MPI-CAGE-AT-0016</strain>
    </source>
</reference>
<protein>
    <submittedName>
        <fullName evidence="3">Kinase-like domain-containing protein</fullName>
    </submittedName>
</protein>
<name>A0A8K0X401_9PEZI</name>
<dbReference type="EMBL" id="JAGPXD010000004">
    <property type="protein sequence ID" value="KAH7359332.1"/>
    <property type="molecule type" value="Genomic_DNA"/>
</dbReference>
<dbReference type="OrthoDB" id="1046782at2759"/>
<accession>A0A8K0X401</accession>
<comment type="caution">
    <text evidence="3">The sequence shown here is derived from an EMBL/GenBank/DDBJ whole genome shotgun (WGS) entry which is preliminary data.</text>
</comment>
<dbReference type="InterPro" id="IPR000719">
    <property type="entry name" value="Prot_kinase_dom"/>
</dbReference>
<keyword evidence="4" id="KW-1185">Reference proteome</keyword>
<evidence type="ECO:0000313" key="3">
    <source>
        <dbReference type="EMBL" id="KAH7359332.1"/>
    </source>
</evidence>
<dbReference type="InterPro" id="IPR011009">
    <property type="entry name" value="Kinase-like_dom_sf"/>
</dbReference>
<gene>
    <name evidence="3" type="ORF">B0T11DRAFT_300240</name>
</gene>
<dbReference type="PROSITE" id="PS50011">
    <property type="entry name" value="PROTEIN_KINASE_DOM"/>
    <property type="match status" value="1"/>
</dbReference>
<dbReference type="Pfam" id="PF00069">
    <property type="entry name" value="Pkinase"/>
    <property type="match status" value="1"/>
</dbReference>
<dbReference type="GO" id="GO:0005524">
    <property type="term" value="F:ATP binding"/>
    <property type="evidence" value="ECO:0007669"/>
    <property type="project" value="InterPro"/>
</dbReference>
<evidence type="ECO:0000313" key="4">
    <source>
        <dbReference type="Proteomes" id="UP000813385"/>
    </source>
</evidence>
<dbReference type="SUPFAM" id="SSF56112">
    <property type="entry name" value="Protein kinase-like (PK-like)"/>
    <property type="match status" value="1"/>
</dbReference>
<keyword evidence="3" id="KW-0418">Kinase</keyword>
<proteinExistence type="predicted"/>
<keyword evidence="3" id="KW-0808">Transferase</keyword>
<dbReference type="Proteomes" id="UP000813385">
    <property type="component" value="Unassembled WGS sequence"/>
</dbReference>
<dbReference type="GO" id="GO:0004674">
    <property type="term" value="F:protein serine/threonine kinase activity"/>
    <property type="evidence" value="ECO:0007669"/>
    <property type="project" value="TreeGrafter"/>
</dbReference>
<feature type="domain" description="Protein kinase" evidence="2">
    <location>
        <begin position="259"/>
        <end position="614"/>
    </location>
</feature>